<organism evidence="1 2">
    <name type="scientific">[Eubacterium] siraeum</name>
    <dbReference type="NCBI Taxonomy" id="39492"/>
    <lineage>
        <taxon>Bacteria</taxon>
        <taxon>Bacillati</taxon>
        <taxon>Bacillota</taxon>
        <taxon>Clostridia</taxon>
        <taxon>Eubacteriales</taxon>
        <taxon>Oscillospiraceae</taxon>
        <taxon>Oscillospiraceae incertae sedis</taxon>
    </lineage>
</organism>
<accession>A0A174ZEX1</accession>
<dbReference type="Pfam" id="PF09719">
    <property type="entry name" value="C_GCAxxG_C_C"/>
    <property type="match status" value="1"/>
</dbReference>
<sequence>MGDYGKRAEQLFMEGYNCSQAVLLSYSDITGLDDKTAAMLASGFGGGMGRMREVCGAVSGMFIVLGIVAGYSDPSDAQGKKSTYAAIQELASRFRKENGSIICKELLGLSKPEKTYIPAERTNEYYKKRPCPKIVCMAADILEEYLDEHGYLTGKGI</sequence>
<dbReference type="InterPro" id="IPR010181">
    <property type="entry name" value="CGCAxxGCC_motif"/>
</dbReference>
<dbReference type="OrthoDB" id="9791535at2"/>
<dbReference type="AlphaFoldDB" id="A0A174ZEX1"/>
<evidence type="ECO:0000313" key="1">
    <source>
        <dbReference type="EMBL" id="CUQ83449.1"/>
    </source>
</evidence>
<proteinExistence type="predicted"/>
<evidence type="ECO:0000313" key="2">
    <source>
        <dbReference type="Proteomes" id="UP000095662"/>
    </source>
</evidence>
<reference evidence="1 2" key="1">
    <citation type="submission" date="2015-09" db="EMBL/GenBank/DDBJ databases">
        <authorList>
            <consortium name="Pathogen Informatics"/>
        </authorList>
    </citation>
    <scope>NUCLEOTIDE SEQUENCE [LARGE SCALE GENOMIC DNA]</scope>
    <source>
        <strain evidence="1 2">2789STDY5834928</strain>
    </source>
</reference>
<gene>
    <name evidence="1" type="ORF">ERS852540_00689</name>
</gene>
<dbReference type="NCBIfam" id="TIGR01909">
    <property type="entry name" value="C_GCAxxG_C_C"/>
    <property type="match status" value="1"/>
</dbReference>
<dbReference type="STRING" id="39492.ERS852540_00689"/>
<name>A0A174ZEX1_9FIRM</name>
<protein>
    <submittedName>
        <fullName evidence="1">C_GCAxxG_C_C family protein</fullName>
    </submittedName>
</protein>
<dbReference type="EMBL" id="CZBY01000004">
    <property type="protein sequence ID" value="CUQ83449.1"/>
    <property type="molecule type" value="Genomic_DNA"/>
</dbReference>
<dbReference type="Proteomes" id="UP000095662">
    <property type="component" value="Unassembled WGS sequence"/>
</dbReference>